<dbReference type="RefSeq" id="WP_231005142.1">
    <property type="nucleotide sequence ID" value="NZ_JAJNEC010000005.1"/>
</dbReference>
<dbReference type="InterPro" id="IPR012340">
    <property type="entry name" value="NA-bd_OB-fold"/>
</dbReference>
<reference evidence="9 10" key="1">
    <citation type="submission" date="2021-11" db="EMBL/GenBank/DDBJ databases">
        <title>Genomic of Niabella pedocola.</title>
        <authorList>
            <person name="Wu T."/>
        </authorList>
    </citation>
    <scope>NUCLEOTIDE SEQUENCE [LARGE SCALE GENOMIC DNA]</scope>
    <source>
        <strain evidence="9 10">JCM 31011</strain>
    </source>
</reference>
<dbReference type="EMBL" id="JAJNEC010000005">
    <property type="protein sequence ID" value="MCD2423884.1"/>
    <property type="molecule type" value="Genomic_DNA"/>
</dbReference>
<dbReference type="PANTHER" id="PTHR22648:SF0">
    <property type="entry name" value="TRANSCRIPTION TERMINATION_ANTITERMINATION PROTEIN NUSA"/>
    <property type="match status" value="1"/>
</dbReference>
<evidence type="ECO:0000256" key="3">
    <source>
        <dbReference type="ARBA" id="ARBA00022814"/>
    </source>
</evidence>
<keyword evidence="1 7" id="KW-0806">Transcription termination</keyword>
<dbReference type="SUPFAM" id="SSF69705">
    <property type="entry name" value="Transcription factor NusA, N-terminal domain"/>
    <property type="match status" value="1"/>
</dbReference>
<dbReference type="CDD" id="cd02134">
    <property type="entry name" value="KH-II_NusA_rpt1"/>
    <property type="match status" value="1"/>
</dbReference>
<comment type="subunit">
    <text evidence="7">Monomer. Binds directly to the core enzyme of the DNA-dependent RNA polymerase and to nascent RNA.</text>
</comment>
<dbReference type="Pfam" id="PF08529">
    <property type="entry name" value="NusA_N"/>
    <property type="match status" value="1"/>
</dbReference>
<feature type="domain" description="S1 motif" evidence="8">
    <location>
        <begin position="138"/>
        <end position="203"/>
    </location>
</feature>
<evidence type="ECO:0000256" key="7">
    <source>
        <dbReference type="HAMAP-Rule" id="MF_00945"/>
    </source>
</evidence>
<dbReference type="InterPro" id="IPR030842">
    <property type="entry name" value="TF_NusA_bacterial"/>
</dbReference>
<dbReference type="HAMAP" id="MF_00945_B">
    <property type="entry name" value="NusA_B"/>
    <property type="match status" value="1"/>
</dbReference>
<keyword evidence="10" id="KW-1185">Reference proteome</keyword>
<comment type="subcellular location">
    <subcellularLocation>
        <location evidence="7">Cytoplasm</location>
    </subcellularLocation>
</comment>
<evidence type="ECO:0000313" key="9">
    <source>
        <dbReference type="EMBL" id="MCD2423884.1"/>
    </source>
</evidence>
<dbReference type="NCBIfam" id="TIGR01953">
    <property type="entry name" value="NusA"/>
    <property type="match status" value="1"/>
</dbReference>
<name>A0ABS8PS26_9BACT</name>
<keyword evidence="2 7" id="KW-0963">Cytoplasm</keyword>
<dbReference type="InterPro" id="IPR013735">
    <property type="entry name" value="TF_NusA_N"/>
</dbReference>
<dbReference type="PROSITE" id="PS50126">
    <property type="entry name" value="S1"/>
    <property type="match status" value="1"/>
</dbReference>
<keyword evidence="4 7" id="KW-0694">RNA-binding</keyword>
<accession>A0ABS8PS26</accession>
<dbReference type="SUPFAM" id="SSF54814">
    <property type="entry name" value="Prokaryotic type KH domain (KH-domain type II)"/>
    <property type="match status" value="2"/>
</dbReference>
<dbReference type="Gene3D" id="3.30.1480.10">
    <property type="entry name" value="NusA, N-terminal domain"/>
    <property type="match status" value="1"/>
</dbReference>
<dbReference type="Pfam" id="PF13184">
    <property type="entry name" value="KH_NusA_1st"/>
    <property type="match status" value="1"/>
</dbReference>
<keyword evidence="3 7" id="KW-0889">Transcription antitermination</keyword>
<gene>
    <name evidence="7 9" type="primary">nusA</name>
    <name evidence="9" type="ORF">LQ567_13995</name>
</gene>
<dbReference type="InterPro" id="IPR036555">
    <property type="entry name" value="NusA_N_sf"/>
</dbReference>
<dbReference type="InterPro" id="IPR025249">
    <property type="entry name" value="TF_NusA_KH_1st"/>
</dbReference>
<dbReference type="InterPro" id="IPR010213">
    <property type="entry name" value="TF_NusA"/>
</dbReference>
<comment type="caution">
    <text evidence="9">The sequence shown here is derived from an EMBL/GenBank/DDBJ whole genome shotgun (WGS) entry which is preliminary data.</text>
</comment>
<dbReference type="SUPFAM" id="SSF50249">
    <property type="entry name" value="Nucleic acid-binding proteins"/>
    <property type="match status" value="1"/>
</dbReference>
<evidence type="ECO:0000256" key="5">
    <source>
        <dbReference type="ARBA" id="ARBA00023015"/>
    </source>
</evidence>
<protein>
    <recommendedName>
        <fullName evidence="7">Transcription termination/antitermination protein NusA</fullName>
    </recommendedName>
</protein>
<evidence type="ECO:0000256" key="2">
    <source>
        <dbReference type="ARBA" id="ARBA00022490"/>
    </source>
</evidence>
<sequence>MASINLIEAFQDFKDAENIDRPTMMKVVEDVFKTLLRKKYGSDDNFDVIVNAEKGDLEIVRHRTIVEDGEVEDPLAQVAYSEAVKLEPDYEVGEDLYEEIDLIDFGRRAILAAKQTLAGRISDLKKNVLAKKYEDRIGEIISAEVYQVWKKEILLLDEEGNELILPKSEQIPQDYFKKGENIRAVVIRVDLKNNNPVIILSRTSPDFLAKLLEIEVPEIFDGLITIKKIVREPGERAKVAVESYDDRIDPVGACVGMKGSRIHGIVRELKNENIDVINYTTNIQLLIQRSLTPAKITSMSLDQEGKHASIFLKPDQVSLAIGKRGVNIKLASDLTGYELDVYRDTEDEEEEFDVDLEEFADEIDEWVIDALKKIGCDTARSVLRMSPSELEKRADLEKETVDDVRKILQEELERE</sequence>
<comment type="similarity">
    <text evidence="7">Belongs to the NusA family.</text>
</comment>
<dbReference type="Gene3D" id="3.30.300.20">
    <property type="match status" value="2"/>
</dbReference>
<evidence type="ECO:0000259" key="8">
    <source>
        <dbReference type="PROSITE" id="PS50126"/>
    </source>
</evidence>
<dbReference type="PANTHER" id="PTHR22648">
    <property type="entry name" value="TRANSCRIPTION TERMINATION FACTOR NUSA"/>
    <property type="match status" value="1"/>
</dbReference>
<dbReference type="Gene3D" id="2.40.50.140">
    <property type="entry name" value="Nucleic acid-binding proteins"/>
    <property type="match status" value="1"/>
</dbReference>
<evidence type="ECO:0000313" key="10">
    <source>
        <dbReference type="Proteomes" id="UP001199816"/>
    </source>
</evidence>
<dbReference type="CDD" id="cd04455">
    <property type="entry name" value="S1_NusA"/>
    <property type="match status" value="1"/>
</dbReference>
<dbReference type="Proteomes" id="UP001199816">
    <property type="component" value="Unassembled WGS sequence"/>
</dbReference>
<keyword evidence="5 7" id="KW-0805">Transcription regulation</keyword>
<dbReference type="CDD" id="cd22529">
    <property type="entry name" value="KH-II_NusA_rpt2"/>
    <property type="match status" value="1"/>
</dbReference>
<dbReference type="SMART" id="SM00316">
    <property type="entry name" value="S1"/>
    <property type="match status" value="1"/>
</dbReference>
<evidence type="ECO:0000256" key="1">
    <source>
        <dbReference type="ARBA" id="ARBA00022472"/>
    </source>
</evidence>
<dbReference type="InterPro" id="IPR003029">
    <property type="entry name" value="S1_domain"/>
</dbReference>
<dbReference type="InterPro" id="IPR058582">
    <property type="entry name" value="KH_NusA_2nd"/>
</dbReference>
<dbReference type="InterPro" id="IPR009019">
    <property type="entry name" value="KH_sf_prok-type"/>
</dbReference>
<dbReference type="InterPro" id="IPR015946">
    <property type="entry name" value="KH_dom-like_a/b"/>
</dbReference>
<keyword evidence="6 7" id="KW-0804">Transcription</keyword>
<evidence type="ECO:0000256" key="4">
    <source>
        <dbReference type="ARBA" id="ARBA00022884"/>
    </source>
</evidence>
<proteinExistence type="inferred from homology"/>
<organism evidence="9 10">
    <name type="scientific">Niabella pedocola</name>
    <dbReference type="NCBI Taxonomy" id="1752077"/>
    <lineage>
        <taxon>Bacteria</taxon>
        <taxon>Pseudomonadati</taxon>
        <taxon>Bacteroidota</taxon>
        <taxon>Chitinophagia</taxon>
        <taxon>Chitinophagales</taxon>
        <taxon>Chitinophagaceae</taxon>
        <taxon>Niabella</taxon>
    </lineage>
</organism>
<dbReference type="Pfam" id="PF26594">
    <property type="entry name" value="KH_NusA_2nd"/>
    <property type="match status" value="1"/>
</dbReference>
<evidence type="ECO:0000256" key="6">
    <source>
        <dbReference type="ARBA" id="ARBA00023163"/>
    </source>
</evidence>
<comment type="function">
    <text evidence="7">Participates in both transcription termination and antitermination.</text>
</comment>